<evidence type="ECO:0000313" key="9">
    <source>
        <dbReference type="EMBL" id="KLU81826.1"/>
    </source>
</evidence>
<evidence type="ECO:0000256" key="2">
    <source>
        <dbReference type="ARBA" id="ARBA00022448"/>
    </source>
</evidence>
<comment type="subcellular location">
    <subcellularLocation>
        <location evidence="1">Membrane</location>
        <topology evidence="1">Multi-pass membrane protein</topology>
    </subcellularLocation>
</comment>
<dbReference type="Pfam" id="PF07690">
    <property type="entry name" value="MFS_1"/>
    <property type="match status" value="1"/>
</dbReference>
<evidence type="ECO:0000313" key="10">
    <source>
        <dbReference type="EnsemblFungi" id="MAPG_00907T0"/>
    </source>
</evidence>
<dbReference type="EMBL" id="ADBL01000218">
    <property type="status" value="NOT_ANNOTATED_CDS"/>
    <property type="molecule type" value="Genomic_DNA"/>
</dbReference>
<feature type="transmembrane region" description="Helical" evidence="7">
    <location>
        <begin position="297"/>
        <end position="316"/>
    </location>
</feature>
<name>A0A0C4DMA3_MAGP6</name>
<keyword evidence="2" id="KW-0813">Transport</keyword>
<dbReference type="PROSITE" id="PS50850">
    <property type="entry name" value="MFS"/>
    <property type="match status" value="1"/>
</dbReference>
<dbReference type="OMA" id="MQITMLV"/>
<feature type="compositionally biased region" description="Basic and acidic residues" evidence="6">
    <location>
        <begin position="24"/>
        <end position="34"/>
    </location>
</feature>
<dbReference type="InterPro" id="IPR020846">
    <property type="entry name" value="MFS_dom"/>
</dbReference>
<feature type="region of interest" description="Disordered" evidence="6">
    <location>
        <begin position="705"/>
        <end position="729"/>
    </location>
</feature>
<dbReference type="FunFam" id="1.20.1250.20:FF:000196">
    <property type="entry name" value="MFS toxin efflux pump (AflT)"/>
    <property type="match status" value="1"/>
</dbReference>
<feature type="transmembrane region" description="Helical" evidence="7">
    <location>
        <begin position="364"/>
        <end position="389"/>
    </location>
</feature>
<feature type="transmembrane region" description="Helical" evidence="7">
    <location>
        <begin position="565"/>
        <end position="583"/>
    </location>
</feature>
<feature type="transmembrane region" description="Helical" evidence="7">
    <location>
        <begin position="427"/>
        <end position="446"/>
    </location>
</feature>
<keyword evidence="3 7" id="KW-0812">Transmembrane</keyword>
<evidence type="ECO:0000313" key="11">
    <source>
        <dbReference type="Proteomes" id="UP000011715"/>
    </source>
</evidence>
<reference evidence="9" key="1">
    <citation type="submission" date="2010-05" db="EMBL/GenBank/DDBJ databases">
        <title>The Genome Sequence of Magnaporthe poae strain ATCC 64411.</title>
        <authorList>
            <consortium name="The Broad Institute Genome Sequencing Platform"/>
            <consortium name="Broad Institute Genome Sequencing Center for Infectious Disease"/>
            <person name="Ma L.-J."/>
            <person name="Dead R."/>
            <person name="Young S."/>
            <person name="Zeng Q."/>
            <person name="Koehrsen M."/>
            <person name="Alvarado L."/>
            <person name="Berlin A."/>
            <person name="Chapman S.B."/>
            <person name="Chen Z."/>
            <person name="Freedman E."/>
            <person name="Gellesch M."/>
            <person name="Goldberg J."/>
            <person name="Griggs A."/>
            <person name="Gujja S."/>
            <person name="Heilman E.R."/>
            <person name="Heiman D."/>
            <person name="Hepburn T."/>
            <person name="Howarth C."/>
            <person name="Jen D."/>
            <person name="Larson L."/>
            <person name="Mehta T."/>
            <person name="Neiman D."/>
            <person name="Pearson M."/>
            <person name="Roberts A."/>
            <person name="Saif S."/>
            <person name="Shea T."/>
            <person name="Shenoy N."/>
            <person name="Sisk P."/>
            <person name="Stolte C."/>
            <person name="Sykes S."/>
            <person name="Walk T."/>
            <person name="White J."/>
            <person name="Yandava C."/>
            <person name="Haas B."/>
            <person name="Nusbaum C."/>
            <person name="Birren B."/>
        </authorList>
    </citation>
    <scope>NUCLEOTIDE SEQUENCE</scope>
    <source>
        <strain evidence="9">ATCC 64411</strain>
    </source>
</reference>
<feature type="transmembrane region" description="Helical" evidence="7">
    <location>
        <begin position="100"/>
        <end position="120"/>
    </location>
</feature>
<keyword evidence="11" id="KW-1185">Reference proteome</keyword>
<feature type="region of interest" description="Disordered" evidence="6">
    <location>
        <begin position="66"/>
        <end position="88"/>
    </location>
</feature>
<feature type="transmembrane region" description="Helical" evidence="7">
    <location>
        <begin position="458"/>
        <end position="480"/>
    </location>
</feature>
<feature type="transmembrane region" description="Helical" evidence="7">
    <location>
        <begin position="492"/>
        <end position="515"/>
    </location>
</feature>
<gene>
    <name evidence="9" type="ORF">MAPG_00907</name>
</gene>
<reference evidence="9" key="3">
    <citation type="submission" date="2011-03" db="EMBL/GenBank/DDBJ databases">
        <title>Annotation of Magnaporthe poae ATCC 64411.</title>
        <authorList>
            <person name="Ma L.-J."/>
            <person name="Dead R."/>
            <person name="Young S.K."/>
            <person name="Zeng Q."/>
            <person name="Gargeya S."/>
            <person name="Fitzgerald M."/>
            <person name="Haas B."/>
            <person name="Abouelleil A."/>
            <person name="Alvarado L."/>
            <person name="Arachchi H.M."/>
            <person name="Berlin A."/>
            <person name="Brown A."/>
            <person name="Chapman S.B."/>
            <person name="Chen Z."/>
            <person name="Dunbar C."/>
            <person name="Freedman E."/>
            <person name="Gearin G."/>
            <person name="Gellesch M."/>
            <person name="Goldberg J."/>
            <person name="Griggs A."/>
            <person name="Gujja S."/>
            <person name="Heiman D."/>
            <person name="Howarth C."/>
            <person name="Larson L."/>
            <person name="Lui A."/>
            <person name="MacDonald P.J.P."/>
            <person name="Mehta T."/>
            <person name="Montmayeur A."/>
            <person name="Murphy C."/>
            <person name="Neiman D."/>
            <person name="Pearson M."/>
            <person name="Priest M."/>
            <person name="Roberts A."/>
            <person name="Saif S."/>
            <person name="Shea T."/>
            <person name="Shenoy N."/>
            <person name="Sisk P."/>
            <person name="Stolte C."/>
            <person name="Sykes S."/>
            <person name="Yandava C."/>
            <person name="Wortman J."/>
            <person name="Nusbaum C."/>
            <person name="Birren B."/>
        </authorList>
    </citation>
    <scope>NUCLEOTIDE SEQUENCE</scope>
    <source>
        <strain evidence="9">ATCC 64411</strain>
    </source>
</reference>
<reference evidence="10" key="4">
    <citation type="journal article" date="2015" name="G3 (Bethesda)">
        <title>Genome sequences of three phytopathogenic species of the Magnaporthaceae family of fungi.</title>
        <authorList>
            <person name="Okagaki L.H."/>
            <person name="Nunes C.C."/>
            <person name="Sailsbery J."/>
            <person name="Clay B."/>
            <person name="Brown D."/>
            <person name="John T."/>
            <person name="Oh Y."/>
            <person name="Young N."/>
            <person name="Fitzgerald M."/>
            <person name="Haas B.J."/>
            <person name="Zeng Q."/>
            <person name="Young S."/>
            <person name="Adiconis X."/>
            <person name="Fan L."/>
            <person name="Levin J.Z."/>
            <person name="Mitchell T.K."/>
            <person name="Okubara P.A."/>
            <person name="Farman M.L."/>
            <person name="Kohn L.M."/>
            <person name="Birren B."/>
            <person name="Ma L.-J."/>
            <person name="Dean R.A."/>
        </authorList>
    </citation>
    <scope>NUCLEOTIDE SEQUENCE</scope>
    <source>
        <strain evidence="10">ATCC 64411 / 73-15</strain>
    </source>
</reference>
<dbReference type="AlphaFoldDB" id="A0A0C4DMA3"/>
<feature type="region of interest" description="Disordered" evidence="6">
    <location>
        <begin position="592"/>
        <end position="633"/>
    </location>
</feature>
<feature type="region of interest" description="Disordered" evidence="6">
    <location>
        <begin position="1"/>
        <end position="43"/>
    </location>
</feature>
<reference evidence="11" key="2">
    <citation type="submission" date="2010-05" db="EMBL/GenBank/DDBJ databases">
        <title>The genome sequence of Magnaporthe poae strain ATCC 64411.</title>
        <authorList>
            <person name="Ma L.-J."/>
            <person name="Dead R."/>
            <person name="Young S."/>
            <person name="Zeng Q."/>
            <person name="Koehrsen M."/>
            <person name="Alvarado L."/>
            <person name="Berlin A."/>
            <person name="Chapman S.B."/>
            <person name="Chen Z."/>
            <person name="Freedman E."/>
            <person name="Gellesch M."/>
            <person name="Goldberg J."/>
            <person name="Griggs A."/>
            <person name="Gujja S."/>
            <person name="Heilman E.R."/>
            <person name="Heiman D."/>
            <person name="Hepburn T."/>
            <person name="Howarth C."/>
            <person name="Jen D."/>
            <person name="Larson L."/>
            <person name="Mehta T."/>
            <person name="Neiman D."/>
            <person name="Pearson M."/>
            <person name="Roberts A."/>
            <person name="Saif S."/>
            <person name="Shea T."/>
            <person name="Shenoy N."/>
            <person name="Sisk P."/>
            <person name="Stolte C."/>
            <person name="Sykes S."/>
            <person name="Walk T."/>
            <person name="White J."/>
            <person name="Yandava C."/>
            <person name="Haas B."/>
            <person name="Nusbaum C."/>
            <person name="Birren B."/>
        </authorList>
    </citation>
    <scope>NUCLEOTIDE SEQUENCE [LARGE SCALE GENOMIC DNA]</scope>
    <source>
        <strain evidence="11">ATCC 64411 / 73-15</strain>
    </source>
</reference>
<evidence type="ECO:0000256" key="5">
    <source>
        <dbReference type="ARBA" id="ARBA00023136"/>
    </source>
</evidence>
<feature type="transmembrane region" description="Helical" evidence="7">
    <location>
        <begin position="228"/>
        <end position="251"/>
    </location>
</feature>
<accession>A0A0C4DMA3</accession>
<feature type="transmembrane region" description="Helical" evidence="7">
    <location>
        <begin position="140"/>
        <end position="160"/>
    </location>
</feature>
<evidence type="ECO:0000256" key="7">
    <source>
        <dbReference type="SAM" id="Phobius"/>
    </source>
</evidence>
<evidence type="ECO:0000259" key="8">
    <source>
        <dbReference type="PROSITE" id="PS50850"/>
    </source>
</evidence>
<sequence length="760" mass="80887">MFVPKTRFGSSTTLVNQASSSFDQGREKGVEMDHPGLPPAITAPGCVDSDVENFTPVKEAAASDGLLQKQEQEQEQQLPPPALAGDAGGSSMYQPRSFKFWVIMFCNFLALFLVALDRTILATAIPRITDEFKSLGDVGWYASAYMLTTAASQLLFGRIYKFYPTKWIFLICIVVFEAGSAVCGSAPNSIIFIVGRAIAGMASAGIFTGCMLMFMIVPLHKRPVFQGLFGIVFGLASVMGPLIGGALTGILTWRWCFWLNLPIGAVSFIMMFLWWNPPQPEVQPASVMTHIKRLDPIGTMFLVPAIVALLLALQWGGSVYPWSNPIIIALFVIFAVLILSFGTVQVLKPETATIPPHVIMQRSVYFGTLFTFFIAGAMLMCIYFIPIWFQTAQGVDPLRSGIYTLPLVLSLVVSSMVSGIATQKIGYYVPSMILAPCIMAIGLGLMSTFQPNTAAAHWIAYQFLTGFGLGFGMQTAGLAVQTVLPMADVSTGIAINFFAQQLGGAVFTSVGQAILSNLLVGELTGIDGLEPQRIVRGGITALLRSAPPEIVPIIVSAYNFACTKIFLAAMGLTFGALISACFMEWKNIKKPNGGPHGPAEGAADPEKRLSGTPRGAVRISSHESIGRKAAGDSAAATSMTVAGAVETAETNGDANKTDPAKLSNGYLVPVAATPVNAVGTALPGAGEPNEPKQPADQAMLPAPAQAGPIVAPPQEPPVLTADDSTDVDGGAKLAQEEEKPIGPRKFWLVAKRSLELLRRG</sequence>
<dbReference type="PANTHER" id="PTHR23501:SF201">
    <property type="entry name" value="MFS AFLATOXIN EFFLUX PUMP"/>
    <property type="match status" value="1"/>
</dbReference>
<feature type="compositionally biased region" description="Basic and acidic residues" evidence="6">
    <location>
        <begin position="620"/>
        <end position="630"/>
    </location>
</feature>
<organism evidence="10 11">
    <name type="scientific">Magnaporthiopsis poae (strain ATCC 64411 / 73-15)</name>
    <name type="common">Kentucky bluegrass fungus</name>
    <name type="synonym">Magnaporthe poae</name>
    <dbReference type="NCBI Taxonomy" id="644358"/>
    <lineage>
        <taxon>Eukaryota</taxon>
        <taxon>Fungi</taxon>
        <taxon>Dikarya</taxon>
        <taxon>Ascomycota</taxon>
        <taxon>Pezizomycotina</taxon>
        <taxon>Sordariomycetes</taxon>
        <taxon>Sordariomycetidae</taxon>
        <taxon>Magnaporthales</taxon>
        <taxon>Magnaporthaceae</taxon>
        <taxon>Magnaporthiopsis</taxon>
    </lineage>
</organism>
<dbReference type="SUPFAM" id="SSF103473">
    <property type="entry name" value="MFS general substrate transporter"/>
    <property type="match status" value="1"/>
</dbReference>
<feature type="transmembrane region" description="Helical" evidence="7">
    <location>
        <begin position="193"/>
        <end position="216"/>
    </location>
</feature>
<protein>
    <submittedName>
        <fullName evidence="9">Aflatoxin efflux pump</fullName>
    </submittedName>
</protein>
<dbReference type="CDD" id="cd17502">
    <property type="entry name" value="MFS_Azr1_MDR_like"/>
    <property type="match status" value="1"/>
</dbReference>
<feature type="domain" description="Major facilitator superfamily (MFS) profile" evidence="8">
    <location>
        <begin position="103"/>
        <end position="588"/>
    </location>
</feature>
<evidence type="ECO:0000256" key="4">
    <source>
        <dbReference type="ARBA" id="ARBA00022989"/>
    </source>
</evidence>
<dbReference type="OrthoDB" id="10021397at2759"/>
<keyword evidence="5 7" id="KW-0472">Membrane</keyword>
<dbReference type="eggNOG" id="KOG0254">
    <property type="taxonomic scope" value="Eukaryota"/>
</dbReference>
<dbReference type="InterPro" id="IPR011701">
    <property type="entry name" value="MFS"/>
</dbReference>
<dbReference type="GO" id="GO:0022857">
    <property type="term" value="F:transmembrane transporter activity"/>
    <property type="evidence" value="ECO:0007669"/>
    <property type="project" value="InterPro"/>
</dbReference>
<dbReference type="GO" id="GO:0005886">
    <property type="term" value="C:plasma membrane"/>
    <property type="evidence" value="ECO:0007669"/>
    <property type="project" value="TreeGrafter"/>
</dbReference>
<dbReference type="Gene3D" id="1.20.1250.20">
    <property type="entry name" value="MFS general substrate transporter like domains"/>
    <property type="match status" value="2"/>
</dbReference>
<feature type="transmembrane region" description="Helical" evidence="7">
    <location>
        <begin position="401"/>
        <end position="420"/>
    </location>
</feature>
<keyword evidence="4 7" id="KW-1133">Transmembrane helix</keyword>
<evidence type="ECO:0000256" key="1">
    <source>
        <dbReference type="ARBA" id="ARBA00004141"/>
    </source>
</evidence>
<dbReference type="PANTHER" id="PTHR23501">
    <property type="entry name" value="MAJOR FACILITATOR SUPERFAMILY"/>
    <property type="match status" value="1"/>
</dbReference>
<feature type="transmembrane region" description="Helical" evidence="7">
    <location>
        <begin position="257"/>
        <end position="276"/>
    </location>
</feature>
<dbReference type="FunFam" id="1.20.1720.10:FF:000012">
    <property type="entry name" value="MFS toxin efflux pump (AflT)"/>
    <property type="match status" value="1"/>
</dbReference>
<dbReference type="EnsemblFungi" id="MAPG_00907T0">
    <property type="protein sequence ID" value="MAPG_00907T0"/>
    <property type="gene ID" value="MAPG_00907"/>
</dbReference>
<dbReference type="Proteomes" id="UP000011715">
    <property type="component" value="Unassembled WGS sequence"/>
</dbReference>
<feature type="transmembrane region" description="Helical" evidence="7">
    <location>
        <begin position="322"/>
        <end position="344"/>
    </location>
</feature>
<dbReference type="VEuPathDB" id="FungiDB:MAPG_00907"/>
<feature type="transmembrane region" description="Helical" evidence="7">
    <location>
        <begin position="167"/>
        <end position="187"/>
    </location>
</feature>
<proteinExistence type="predicted"/>
<reference evidence="10" key="5">
    <citation type="submission" date="2015-06" db="UniProtKB">
        <authorList>
            <consortium name="EnsemblFungi"/>
        </authorList>
    </citation>
    <scope>IDENTIFICATION</scope>
    <source>
        <strain evidence="10">ATCC 64411</strain>
    </source>
</reference>
<evidence type="ECO:0000256" key="3">
    <source>
        <dbReference type="ARBA" id="ARBA00022692"/>
    </source>
</evidence>
<dbReference type="EMBL" id="GL876966">
    <property type="protein sequence ID" value="KLU81826.1"/>
    <property type="molecule type" value="Genomic_DNA"/>
</dbReference>
<dbReference type="InterPro" id="IPR036259">
    <property type="entry name" value="MFS_trans_sf"/>
</dbReference>
<evidence type="ECO:0000256" key="6">
    <source>
        <dbReference type="SAM" id="MobiDB-lite"/>
    </source>
</evidence>
<feature type="compositionally biased region" description="Polar residues" evidence="6">
    <location>
        <begin position="8"/>
        <end position="23"/>
    </location>
</feature>